<keyword evidence="3" id="KW-1185">Reference proteome</keyword>
<comment type="caution">
    <text evidence="2">The sequence shown here is derived from an EMBL/GenBank/DDBJ whole genome shotgun (WGS) entry which is preliminary data.</text>
</comment>
<gene>
    <name evidence="2" type="ORF">GCM10010151_42160</name>
</gene>
<proteinExistence type="predicted"/>
<dbReference type="EMBL" id="BAAABM010000037">
    <property type="protein sequence ID" value="GAA0348016.1"/>
    <property type="molecule type" value="Genomic_DNA"/>
</dbReference>
<reference evidence="3" key="1">
    <citation type="journal article" date="2019" name="Int. J. Syst. Evol. Microbiol.">
        <title>The Global Catalogue of Microorganisms (GCM) 10K type strain sequencing project: providing services to taxonomists for standard genome sequencing and annotation.</title>
        <authorList>
            <consortium name="The Broad Institute Genomics Platform"/>
            <consortium name="The Broad Institute Genome Sequencing Center for Infectious Disease"/>
            <person name="Wu L."/>
            <person name="Ma J."/>
        </authorList>
    </citation>
    <scope>NUCLEOTIDE SEQUENCE [LARGE SCALE GENOMIC DNA]</scope>
    <source>
        <strain evidence="3">JCM 3146</strain>
    </source>
</reference>
<evidence type="ECO:0000256" key="1">
    <source>
        <dbReference type="SAM" id="MobiDB-lite"/>
    </source>
</evidence>
<evidence type="ECO:0000313" key="2">
    <source>
        <dbReference type="EMBL" id="GAA0348016.1"/>
    </source>
</evidence>
<evidence type="ECO:0000313" key="3">
    <source>
        <dbReference type="Proteomes" id="UP001501822"/>
    </source>
</evidence>
<dbReference type="Proteomes" id="UP001501822">
    <property type="component" value="Unassembled WGS sequence"/>
</dbReference>
<sequence length="168" mass="18861">MTITAEHPLHQPQTDPKDPRELVSPEVFEKVTTHIAKKMEVTQVYAERMFGQALVFLKAYADTRKAKSEAMMLPDGAGYRVVPDVTVDPAWHAFIEHTEDYVPFCREIAGEYIHHRPVLTAEMRSGHALEHTLPALYATGYRVDPEFWSTATSCCPPCCAPPILPPLS</sequence>
<dbReference type="RefSeq" id="WP_252801356.1">
    <property type="nucleotide sequence ID" value="NZ_BAAABM010000037.1"/>
</dbReference>
<name>A0ABP3GNJ5_9ACTN</name>
<accession>A0ABP3GNJ5</accession>
<protein>
    <submittedName>
        <fullName evidence="2">Uncharacterized protein</fullName>
    </submittedName>
</protein>
<feature type="region of interest" description="Disordered" evidence="1">
    <location>
        <begin position="1"/>
        <end position="21"/>
    </location>
</feature>
<organism evidence="2 3">
    <name type="scientific">Actinoallomurus spadix</name>
    <dbReference type="NCBI Taxonomy" id="79912"/>
    <lineage>
        <taxon>Bacteria</taxon>
        <taxon>Bacillati</taxon>
        <taxon>Actinomycetota</taxon>
        <taxon>Actinomycetes</taxon>
        <taxon>Streptosporangiales</taxon>
        <taxon>Thermomonosporaceae</taxon>
        <taxon>Actinoallomurus</taxon>
    </lineage>
</organism>